<dbReference type="OrthoDB" id="396512at2"/>
<dbReference type="InterPro" id="IPR043148">
    <property type="entry name" value="TagF_C"/>
</dbReference>
<dbReference type="Pfam" id="PF00535">
    <property type="entry name" value="Glycos_transf_2"/>
    <property type="match status" value="1"/>
</dbReference>
<comment type="caution">
    <text evidence="2">The sequence shown here is derived from an EMBL/GenBank/DDBJ whole genome shotgun (WGS) entry which is preliminary data.</text>
</comment>
<dbReference type="Gene3D" id="3.90.550.10">
    <property type="entry name" value="Spore Coat Polysaccharide Biosynthesis Protein SpsA, Chain A"/>
    <property type="match status" value="1"/>
</dbReference>
<evidence type="ECO:0000313" key="3">
    <source>
        <dbReference type="Proteomes" id="UP000287239"/>
    </source>
</evidence>
<dbReference type="GO" id="GO:0016758">
    <property type="term" value="F:hexosyltransferase activity"/>
    <property type="evidence" value="ECO:0007669"/>
    <property type="project" value="UniProtKB-ARBA"/>
</dbReference>
<dbReference type="GeneID" id="98568096"/>
<dbReference type="InterPro" id="IPR029044">
    <property type="entry name" value="Nucleotide-diphossugar_trans"/>
</dbReference>
<organism evidence="2 3">
    <name type="scientific">Vagococcus salmoninarum</name>
    <dbReference type="NCBI Taxonomy" id="2739"/>
    <lineage>
        <taxon>Bacteria</taxon>
        <taxon>Bacillati</taxon>
        <taxon>Bacillota</taxon>
        <taxon>Bacilli</taxon>
        <taxon>Lactobacillales</taxon>
        <taxon>Enterococcaceae</taxon>
        <taxon>Vagococcus</taxon>
    </lineage>
</organism>
<dbReference type="RefSeq" id="WP_126779454.1">
    <property type="nucleotide sequence ID" value="NZ_NGJU01000008.1"/>
</dbReference>
<proteinExistence type="predicted"/>
<sequence>MWGRRKRKRFVSNYSKIEMKETKEFEYDISIVVPMYNSQDTILRTLESIESQKTQNVKYEVLLIDDGSTDDSSSIVAEFVAKYENFHYHYGENAGVSTARNKGIDLAKGKYIMFLDSDDTIKANTIRSNFEGFEKYQNEADVLAYNLFQKNNENITPHVRNSNFIKKGNVELYDINIFPNLNQCTMNVVIKNKEKNERIYFDANLKQSEDAKFITEMLLEKGKLIFSKVGGYIYDISGYSAVDKYKSPVNIKNMIFEFFESLINDSRHQNNDIVIPYVQSMILYELNWRFQQNTLYPYHLDDHDYQEWMERLKSVFESIEVSTIMSQRGMDFYHKAYWITNFKEKPRVVSNSYGLAVHSGNNKIVDINSVTLVFNNIRPNKDTVSFRGFVKFPFSNLFQTVQLFIKFEEEIYDIELTNSPSGYYKAKEPVATFYDFDMEIPLNSFGKYEWGVKINGVEKPANAYFENEVIFKQHIKTGYVVLPSCVIHHQKAPFKMRIIDMTKKERSDILNHQSKLMEKAKQTNLVKFNKYCKYLSMLFKNKRIWLYNDRKGVLDNSYQQFLNDIDKNDGIKRFYILHADDQKVVGIPQKNTLIYGSIKHKIFYYYSEAVLTSFKERFEYSPLSNQAENTFYSEMKRKVIYLQHGILNAHTPWLYGKHKTKFDKFVISTNFEKENLISNYGYHDKDILEGGMARLDKIIPESKQKRILFAPSWRKSIIIEDNNNNRDLNKSNIEETEFYKGIQGILNSKKLNTVLLEAGYIMDVKLHPILTENEAIFKESQSEIKILNLENDFNQNVYKLFITDFSSYVFDFIKNKTKVTFFQPDRDYFLTGNHIYNKLDMDIEDLGEVFVDVEELVRFIKTDITIDFPIQKNKDKFYQKFFSFDKDETCASQVYKNLIEYLE</sequence>
<accession>A0A429ZR27</accession>
<reference evidence="2 3" key="1">
    <citation type="submission" date="2017-05" db="EMBL/GenBank/DDBJ databases">
        <title>Vagococcus spp. assemblies.</title>
        <authorList>
            <person name="Gulvik C.A."/>
        </authorList>
    </citation>
    <scope>NUCLEOTIDE SEQUENCE [LARGE SCALE GENOMIC DNA]</scope>
    <source>
        <strain evidence="2 3">NCFB 2777</strain>
    </source>
</reference>
<dbReference type="SUPFAM" id="SSF53448">
    <property type="entry name" value="Nucleotide-diphospho-sugar transferases"/>
    <property type="match status" value="1"/>
</dbReference>
<dbReference type="EMBL" id="NGJU01000008">
    <property type="protein sequence ID" value="RST96121.1"/>
    <property type="molecule type" value="Genomic_DNA"/>
</dbReference>
<feature type="domain" description="Glycosyltransferase 2-like" evidence="1">
    <location>
        <begin position="30"/>
        <end position="170"/>
    </location>
</feature>
<evidence type="ECO:0000259" key="1">
    <source>
        <dbReference type="Pfam" id="PF00535"/>
    </source>
</evidence>
<dbReference type="PANTHER" id="PTHR22916:SF3">
    <property type="entry name" value="UDP-GLCNAC:BETAGAL BETA-1,3-N-ACETYLGLUCOSAMINYLTRANSFERASE-LIKE PROTEIN 1"/>
    <property type="match status" value="1"/>
</dbReference>
<dbReference type="Gene3D" id="3.40.50.12580">
    <property type="match status" value="1"/>
</dbReference>
<keyword evidence="3" id="KW-1185">Reference proteome</keyword>
<dbReference type="AlphaFoldDB" id="A0A429ZR27"/>
<name>A0A429ZR27_9ENTE</name>
<dbReference type="Proteomes" id="UP000287239">
    <property type="component" value="Unassembled WGS sequence"/>
</dbReference>
<evidence type="ECO:0000313" key="2">
    <source>
        <dbReference type="EMBL" id="RST96121.1"/>
    </source>
</evidence>
<gene>
    <name evidence="2" type="ORF">CBF35_06915</name>
</gene>
<dbReference type="PANTHER" id="PTHR22916">
    <property type="entry name" value="GLYCOSYLTRANSFERASE"/>
    <property type="match status" value="1"/>
</dbReference>
<dbReference type="CDD" id="cd00761">
    <property type="entry name" value="Glyco_tranf_GTA_type"/>
    <property type="match status" value="1"/>
</dbReference>
<dbReference type="InterPro" id="IPR001173">
    <property type="entry name" value="Glyco_trans_2-like"/>
</dbReference>
<protein>
    <recommendedName>
        <fullName evidence="1">Glycosyltransferase 2-like domain-containing protein</fullName>
    </recommendedName>
</protein>